<organism evidence="2 3">
    <name type="scientific">Quercus suber</name>
    <name type="common">Cork oak</name>
    <dbReference type="NCBI Taxonomy" id="58331"/>
    <lineage>
        <taxon>Eukaryota</taxon>
        <taxon>Viridiplantae</taxon>
        <taxon>Streptophyta</taxon>
        <taxon>Embryophyta</taxon>
        <taxon>Tracheophyta</taxon>
        <taxon>Spermatophyta</taxon>
        <taxon>Magnoliopsida</taxon>
        <taxon>eudicotyledons</taxon>
        <taxon>Gunneridae</taxon>
        <taxon>Pentapetalae</taxon>
        <taxon>rosids</taxon>
        <taxon>fabids</taxon>
        <taxon>Fagales</taxon>
        <taxon>Fagaceae</taxon>
        <taxon>Quercus</taxon>
    </lineage>
</organism>
<evidence type="ECO:0000313" key="2">
    <source>
        <dbReference type="EMBL" id="KAK7849465.1"/>
    </source>
</evidence>
<dbReference type="GO" id="GO:0046839">
    <property type="term" value="P:phospholipid dephosphorylation"/>
    <property type="evidence" value="ECO:0007669"/>
    <property type="project" value="TreeGrafter"/>
</dbReference>
<evidence type="ECO:0000313" key="3">
    <source>
        <dbReference type="Proteomes" id="UP000237347"/>
    </source>
</evidence>
<reference evidence="2 3" key="1">
    <citation type="journal article" date="2018" name="Sci. Data">
        <title>The draft genome sequence of cork oak.</title>
        <authorList>
            <person name="Ramos A.M."/>
            <person name="Usie A."/>
            <person name="Barbosa P."/>
            <person name="Barros P.M."/>
            <person name="Capote T."/>
            <person name="Chaves I."/>
            <person name="Simoes F."/>
            <person name="Abreu I."/>
            <person name="Carrasquinho I."/>
            <person name="Faro C."/>
            <person name="Guimaraes J.B."/>
            <person name="Mendonca D."/>
            <person name="Nobrega F."/>
            <person name="Rodrigues L."/>
            <person name="Saibo N.J.M."/>
            <person name="Varela M.C."/>
            <person name="Egas C."/>
            <person name="Matos J."/>
            <person name="Miguel C.M."/>
            <person name="Oliveira M.M."/>
            <person name="Ricardo C.P."/>
            <person name="Goncalves S."/>
        </authorList>
    </citation>
    <scope>NUCLEOTIDE SEQUENCE [LARGE SCALE GENOMIC DNA]</scope>
    <source>
        <strain evidence="3">cv. HL8</strain>
    </source>
</reference>
<dbReference type="SUPFAM" id="SSF48317">
    <property type="entry name" value="Acid phosphatase/Vanadium-dependent haloperoxidase"/>
    <property type="match status" value="1"/>
</dbReference>
<proteinExistence type="predicted"/>
<feature type="transmembrane region" description="Helical" evidence="1">
    <location>
        <begin position="112"/>
        <end position="129"/>
    </location>
</feature>
<dbReference type="EMBL" id="PKMF04000113">
    <property type="protein sequence ID" value="KAK7849465.1"/>
    <property type="molecule type" value="Genomic_DNA"/>
</dbReference>
<comment type="caution">
    <text evidence="2">The sequence shown here is derived from an EMBL/GenBank/DDBJ whole genome shotgun (WGS) entry which is preliminary data.</text>
</comment>
<dbReference type="Proteomes" id="UP000237347">
    <property type="component" value="Unassembled WGS sequence"/>
</dbReference>
<dbReference type="Gene3D" id="1.20.144.10">
    <property type="entry name" value="Phosphatidic acid phosphatase type 2/haloperoxidase"/>
    <property type="match status" value="1"/>
</dbReference>
<dbReference type="AlphaFoldDB" id="A0AAW0LDT8"/>
<dbReference type="GO" id="GO:0016020">
    <property type="term" value="C:membrane"/>
    <property type="evidence" value="ECO:0007669"/>
    <property type="project" value="TreeGrafter"/>
</dbReference>
<evidence type="ECO:0000256" key="1">
    <source>
        <dbReference type="SAM" id="Phobius"/>
    </source>
</evidence>
<dbReference type="GO" id="GO:0006644">
    <property type="term" value="P:phospholipid metabolic process"/>
    <property type="evidence" value="ECO:0007669"/>
    <property type="project" value="InterPro"/>
</dbReference>
<dbReference type="InterPro" id="IPR036938">
    <property type="entry name" value="PAP2/HPO_sf"/>
</dbReference>
<dbReference type="PANTHER" id="PTHR10165:SF180">
    <property type="entry name" value="LIPID PHOSPHATE PHOSPHATASE 1"/>
    <property type="match status" value="1"/>
</dbReference>
<accession>A0AAW0LDT8</accession>
<protein>
    <submittedName>
        <fullName evidence="2">Lipid phosphate phosphatase 3</fullName>
    </submittedName>
</protein>
<feature type="transmembrane region" description="Helical" evidence="1">
    <location>
        <begin position="38"/>
        <end position="58"/>
    </location>
</feature>
<dbReference type="GO" id="GO:0008195">
    <property type="term" value="F:phosphatidate phosphatase activity"/>
    <property type="evidence" value="ECO:0007669"/>
    <property type="project" value="TreeGrafter"/>
</dbReference>
<keyword evidence="3" id="KW-1185">Reference proteome</keyword>
<keyword evidence="1" id="KW-1133">Transmembrane helix</keyword>
<feature type="transmembrane region" description="Helical" evidence="1">
    <location>
        <begin position="78"/>
        <end position="100"/>
    </location>
</feature>
<keyword evidence="1" id="KW-0472">Membrane</keyword>
<sequence>MENRPTVLRRIRKVELGAPAHTTKSHGAALAMNHKHDWLILLFLAMVEVTLIITHPFHRFVGKDMMEDLKYPMKDITVPVWSVPIYAVLLPIAIFLLVYICRGDVYDLHHSTLGLLFSVLVTAVITDAIKDAVGRPQPDFFYCCFPDGKDV</sequence>
<gene>
    <name evidence="2" type="primary">LPP3_3</name>
    <name evidence="2" type="ORF">CFP56_002853</name>
</gene>
<keyword evidence="1" id="KW-0812">Transmembrane</keyword>
<dbReference type="InterPro" id="IPR043216">
    <property type="entry name" value="PAP-like"/>
</dbReference>
<dbReference type="PANTHER" id="PTHR10165">
    <property type="entry name" value="LIPID PHOSPHATE PHOSPHATASE"/>
    <property type="match status" value="1"/>
</dbReference>
<name>A0AAW0LDT8_QUESU</name>